<dbReference type="InterPro" id="IPR026592">
    <property type="entry name" value="BamE"/>
</dbReference>
<evidence type="ECO:0000256" key="6">
    <source>
        <dbReference type="SAM" id="SignalP"/>
    </source>
</evidence>
<keyword evidence="4" id="KW-0564">Palmitate</keyword>
<keyword evidence="2 4" id="KW-0472">Membrane</keyword>
<gene>
    <name evidence="4" type="primary">bamE</name>
    <name evidence="8" type="ORF">HMPREF9440_01692</name>
</gene>
<dbReference type="Proteomes" id="UP000004956">
    <property type="component" value="Unassembled WGS sequence"/>
</dbReference>
<keyword evidence="9" id="KW-1185">Reference proteome</keyword>
<dbReference type="GO" id="GO:1990063">
    <property type="term" value="C:Bam protein complex"/>
    <property type="evidence" value="ECO:0007669"/>
    <property type="project" value="TreeGrafter"/>
</dbReference>
<evidence type="ECO:0000313" key="9">
    <source>
        <dbReference type="Proteomes" id="UP000004956"/>
    </source>
</evidence>
<comment type="function">
    <text evidence="4">Part of the outer membrane protein assembly complex, which is involved in assembly and insertion of beta-barrel proteins into the outer membrane.</text>
</comment>
<reference evidence="8 9" key="1">
    <citation type="submission" date="2011-11" db="EMBL/GenBank/DDBJ databases">
        <authorList>
            <person name="Weinstock G."/>
            <person name="Sodergren E."/>
            <person name="Clifton S."/>
            <person name="Fulton L."/>
            <person name="Fulton B."/>
            <person name="Courtney L."/>
            <person name="Fronick C."/>
            <person name="Harrison M."/>
            <person name="Strong C."/>
            <person name="Farmer C."/>
            <person name="Delahaunty K."/>
            <person name="Markovic C."/>
            <person name="Hall O."/>
            <person name="Minx P."/>
            <person name="Tomlinson C."/>
            <person name="Mitreva M."/>
            <person name="Hou S."/>
            <person name="Chen J."/>
            <person name="Wollam A."/>
            <person name="Pepin K.H."/>
            <person name="Johnson M."/>
            <person name="Bhonagiri V."/>
            <person name="Zhang X."/>
            <person name="Suruliraj S."/>
            <person name="Warren W."/>
            <person name="Chinwalla A."/>
            <person name="Mardis E.R."/>
            <person name="Wilson R.K."/>
        </authorList>
    </citation>
    <scope>NUCLEOTIDE SEQUENCE [LARGE SCALE GENOMIC DNA]</scope>
    <source>
        <strain evidence="8 9">YIT 11816</strain>
    </source>
</reference>
<dbReference type="GO" id="GO:0043165">
    <property type="term" value="P:Gram-negative-bacterium-type cell outer membrane assembly"/>
    <property type="evidence" value="ECO:0007669"/>
    <property type="project" value="UniProtKB-UniRule"/>
</dbReference>
<dbReference type="InterPro" id="IPR007450">
    <property type="entry name" value="BamE_dom"/>
</dbReference>
<proteinExistence type="inferred from homology"/>
<sequence>MFTRQLFLAASGLAMITSLTGCFTMADMWENTEDYVPYFLQPYRADVHQGNLVTSEMVLQLERGMTDAQVQFLLGVPLIRDQFHINQWDYVYYLRRGDGDVQLRRLTVFFNEERRVDHWTSDAMPDEEQADQLILGNIRTFDARPPKQEPAPLVEPNAEPKNEPAAESAEK</sequence>
<dbReference type="OrthoDB" id="9808250at2"/>
<dbReference type="STRING" id="762967.HMPREF9440_01692"/>
<comment type="similarity">
    <text evidence="4">Belongs to the BamE family.</text>
</comment>
<evidence type="ECO:0000256" key="4">
    <source>
        <dbReference type="HAMAP-Rule" id="MF_00925"/>
    </source>
</evidence>
<feature type="compositionally biased region" description="Basic and acidic residues" evidence="5">
    <location>
        <begin position="158"/>
        <end position="171"/>
    </location>
</feature>
<evidence type="ECO:0000313" key="8">
    <source>
        <dbReference type="EMBL" id="EHY30944.1"/>
    </source>
</evidence>
<comment type="subcellular location">
    <subcellularLocation>
        <location evidence="4">Cell outer membrane</location>
        <topology evidence="4">Lipid-anchor</topology>
    </subcellularLocation>
</comment>
<evidence type="ECO:0000256" key="5">
    <source>
        <dbReference type="SAM" id="MobiDB-lite"/>
    </source>
</evidence>
<evidence type="ECO:0000256" key="1">
    <source>
        <dbReference type="ARBA" id="ARBA00022729"/>
    </source>
</evidence>
<dbReference type="PATRIC" id="fig|762967.3.peg.1329"/>
<dbReference type="PROSITE" id="PS51257">
    <property type="entry name" value="PROKAR_LIPOPROTEIN"/>
    <property type="match status" value="1"/>
</dbReference>
<feature type="chain" id="PRO_5009013590" description="Outer membrane protein assembly factor BamE" evidence="6">
    <location>
        <begin position="21"/>
        <end position="171"/>
    </location>
</feature>
<dbReference type="PANTHER" id="PTHR37482">
    <property type="entry name" value="OUTER MEMBRANE PROTEIN ASSEMBLY FACTOR BAME"/>
    <property type="match status" value="1"/>
</dbReference>
<dbReference type="Gene3D" id="3.30.1450.10">
    <property type="match status" value="1"/>
</dbReference>
<dbReference type="InterPro" id="IPR037873">
    <property type="entry name" value="BamE-like"/>
</dbReference>
<feature type="signal peptide" evidence="6">
    <location>
        <begin position="1"/>
        <end position="20"/>
    </location>
</feature>
<comment type="caution">
    <text evidence="8">The sequence shown here is derived from an EMBL/GenBank/DDBJ whole genome shotgun (WGS) entry which is preliminary data.</text>
</comment>
<evidence type="ECO:0000256" key="3">
    <source>
        <dbReference type="ARBA" id="ARBA00023237"/>
    </source>
</evidence>
<organism evidence="8 9">
    <name type="scientific">Sutterella parvirubra YIT 11816</name>
    <dbReference type="NCBI Taxonomy" id="762967"/>
    <lineage>
        <taxon>Bacteria</taxon>
        <taxon>Pseudomonadati</taxon>
        <taxon>Pseudomonadota</taxon>
        <taxon>Betaproteobacteria</taxon>
        <taxon>Burkholderiales</taxon>
        <taxon>Sutterellaceae</taxon>
        <taxon>Sutterella</taxon>
    </lineage>
</organism>
<dbReference type="EMBL" id="AFBQ01000257">
    <property type="protein sequence ID" value="EHY30944.1"/>
    <property type="molecule type" value="Genomic_DNA"/>
</dbReference>
<evidence type="ECO:0000259" key="7">
    <source>
        <dbReference type="Pfam" id="PF04355"/>
    </source>
</evidence>
<dbReference type="GO" id="GO:0051205">
    <property type="term" value="P:protein insertion into membrane"/>
    <property type="evidence" value="ECO:0007669"/>
    <property type="project" value="UniProtKB-UniRule"/>
</dbReference>
<dbReference type="RefSeq" id="WP_008542763.1">
    <property type="nucleotide sequence ID" value="NZ_JH604988.1"/>
</dbReference>
<feature type="region of interest" description="Disordered" evidence="5">
    <location>
        <begin position="140"/>
        <end position="171"/>
    </location>
</feature>
<keyword evidence="3 4" id="KW-0998">Cell outer membrane</keyword>
<feature type="domain" description="Outer membrane protein assembly factor BamE" evidence="7">
    <location>
        <begin position="50"/>
        <end position="118"/>
    </location>
</feature>
<dbReference type="AlphaFoldDB" id="H3KG18"/>
<dbReference type="GO" id="GO:0030674">
    <property type="term" value="F:protein-macromolecule adaptor activity"/>
    <property type="evidence" value="ECO:0007669"/>
    <property type="project" value="TreeGrafter"/>
</dbReference>
<comment type="subunit">
    <text evidence="4">Part of the Bam complex.</text>
</comment>
<protein>
    <recommendedName>
        <fullName evidence="4">Outer membrane protein assembly factor BamE</fullName>
    </recommendedName>
</protein>
<accession>H3KG18</accession>
<evidence type="ECO:0000256" key="2">
    <source>
        <dbReference type="ARBA" id="ARBA00023136"/>
    </source>
</evidence>
<keyword evidence="4" id="KW-0449">Lipoprotein</keyword>
<keyword evidence="1 4" id="KW-0732">Signal</keyword>
<dbReference type="HAMAP" id="MF_00925">
    <property type="entry name" value="OM_assembly_BamE"/>
    <property type="match status" value="1"/>
</dbReference>
<name>H3KG18_9BURK</name>
<dbReference type="HOGENOM" id="CLU_083835_0_0_4"/>
<dbReference type="PANTHER" id="PTHR37482:SF1">
    <property type="entry name" value="OUTER MEMBRANE PROTEIN ASSEMBLY FACTOR BAME"/>
    <property type="match status" value="1"/>
</dbReference>
<dbReference type="Pfam" id="PF04355">
    <property type="entry name" value="BamE"/>
    <property type="match status" value="1"/>
</dbReference>